<dbReference type="Proteomes" id="UP000270112">
    <property type="component" value="Unassembled WGS sequence"/>
</dbReference>
<feature type="domain" description="Isochorismatase-like" evidence="8">
    <location>
        <begin position="4"/>
        <end position="182"/>
    </location>
</feature>
<dbReference type="InterPro" id="IPR036380">
    <property type="entry name" value="Isochorismatase-like_sf"/>
</dbReference>
<evidence type="ECO:0000256" key="2">
    <source>
        <dbReference type="ARBA" id="ARBA00022642"/>
    </source>
</evidence>
<keyword evidence="11" id="KW-1185">Reference proteome</keyword>
<evidence type="ECO:0000313" key="10">
    <source>
        <dbReference type="EMBL" id="RNM42854.1"/>
    </source>
</evidence>
<evidence type="ECO:0000256" key="3">
    <source>
        <dbReference type="ARBA" id="ARBA00022723"/>
    </source>
</evidence>
<dbReference type="PANTHER" id="PTHR11080:SF2">
    <property type="entry name" value="LD05707P"/>
    <property type="match status" value="1"/>
</dbReference>
<keyword evidence="4 10" id="KW-0378">Hydrolase</keyword>
<reference evidence="9 11" key="1">
    <citation type="journal article" date="2018" name="Elife">
        <title>Discovery and characterization of a prevalent human gut bacterial enzyme sufficient for the inactivation of a family of plant toxins.</title>
        <authorList>
            <person name="Koppel N."/>
            <person name="Bisanz J.E."/>
            <person name="Pandelia M.E."/>
            <person name="Turnbaugh P.J."/>
            <person name="Balskus E.P."/>
        </authorList>
    </citation>
    <scope>NUCLEOTIDE SEQUENCE [LARGE SCALE GENOMIC DNA]</scope>
    <source>
        <strain evidence="9 11">DSM 16107</strain>
    </source>
</reference>
<organism evidence="10 12">
    <name type="scientific">Eggerthella sinensis</name>
    <dbReference type="NCBI Taxonomy" id="242230"/>
    <lineage>
        <taxon>Bacteria</taxon>
        <taxon>Bacillati</taxon>
        <taxon>Actinomycetota</taxon>
        <taxon>Coriobacteriia</taxon>
        <taxon>Eggerthellales</taxon>
        <taxon>Eggerthellaceae</taxon>
        <taxon>Eggerthella</taxon>
    </lineage>
</organism>
<comment type="pathway">
    <text evidence="5">Cofactor biosynthesis; nicotinate biosynthesis; nicotinate from nicotinamide: step 1/1.</text>
</comment>
<dbReference type="SUPFAM" id="SSF52499">
    <property type="entry name" value="Isochorismatase-like hydrolases"/>
    <property type="match status" value="1"/>
</dbReference>
<dbReference type="GO" id="GO:0008936">
    <property type="term" value="F:nicotinamidase activity"/>
    <property type="evidence" value="ECO:0007669"/>
    <property type="project" value="UniProtKB-EC"/>
</dbReference>
<accession>A0A3N0J0Y1</accession>
<evidence type="ECO:0000256" key="1">
    <source>
        <dbReference type="ARBA" id="ARBA00006336"/>
    </source>
</evidence>
<sequence>MKRLLMVVDYQNDFVDGALGFPGAEELAEPIARKITEYRDRFDEIVFTLDTHHANYRDTQEGRNLPVEHCVEGTPGHGLYGVVADLIQPVDVVFRKPTFGSADLFEWLRVAQQAAAELGKPPFESIELVGLVSNICVLSNAVLAKTACPEVPIIVDAACTASFDPKLHEEALDVLEGLHVQVINR</sequence>
<comment type="similarity">
    <text evidence="1">Belongs to the isochorismatase family.</text>
</comment>
<proteinExistence type="inferred from homology"/>
<dbReference type="EMBL" id="QICC01000006">
    <property type="protein sequence ID" value="RNM42854.1"/>
    <property type="molecule type" value="Genomic_DNA"/>
</dbReference>
<dbReference type="CDD" id="cd00431">
    <property type="entry name" value="cysteine_hydrolases"/>
    <property type="match status" value="1"/>
</dbReference>
<evidence type="ECO:0000259" key="8">
    <source>
        <dbReference type="Pfam" id="PF00857"/>
    </source>
</evidence>
<dbReference type="InterPro" id="IPR000868">
    <property type="entry name" value="Isochorismatase-like_dom"/>
</dbReference>
<evidence type="ECO:0000256" key="4">
    <source>
        <dbReference type="ARBA" id="ARBA00022801"/>
    </source>
</evidence>
<evidence type="ECO:0000313" key="11">
    <source>
        <dbReference type="Proteomes" id="UP000253817"/>
    </source>
</evidence>
<dbReference type="GO" id="GO:0046872">
    <property type="term" value="F:metal ion binding"/>
    <property type="evidence" value="ECO:0007669"/>
    <property type="project" value="UniProtKB-KW"/>
</dbReference>
<dbReference type="OrthoDB" id="9791276at2"/>
<dbReference type="Pfam" id="PF00857">
    <property type="entry name" value="Isochorismatase"/>
    <property type="match status" value="1"/>
</dbReference>
<dbReference type="Proteomes" id="UP000253817">
    <property type="component" value="Unassembled WGS sequence"/>
</dbReference>
<dbReference type="GO" id="GO:0019363">
    <property type="term" value="P:pyridine nucleotide biosynthetic process"/>
    <property type="evidence" value="ECO:0007669"/>
    <property type="project" value="UniProtKB-KW"/>
</dbReference>
<evidence type="ECO:0000313" key="12">
    <source>
        <dbReference type="Proteomes" id="UP000270112"/>
    </source>
</evidence>
<dbReference type="Gene3D" id="3.40.50.850">
    <property type="entry name" value="Isochorismatase-like"/>
    <property type="match status" value="1"/>
</dbReference>
<dbReference type="PANTHER" id="PTHR11080">
    <property type="entry name" value="PYRAZINAMIDASE/NICOTINAMIDASE"/>
    <property type="match status" value="1"/>
</dbReference>
<reference evidence="12" key="2">
    <citation type="submission" date="2018-05" db="EMBL/GenBank/DDBJ databases">
        <title>Genome Sequencing of selected type strains of the family Eggerthellaceae.</title>
        <authorList>
            <person name="Danylec N."/>
            <person name="Stoll D.A."/>
            <person name="Doetsch A."/>
            <person name="Huch M."/>
        </authorList>
    </citation>
    <scope>NUCLEOTIDE SEQUENCE [LARGE SCALE GENOMIC DNA]</scope>
    <source>
        <strain evidence="12">DSM 16107</strain>
    </source>
</reference>
<name>A0A3N0J0Y1_9ACTN</name>
<dbReference type="InterPro" id="IPR052347">
    <property type="entry name" value="Isochorismatase_Nicotinamidase"/>
</dbReference>
<evidence type="ECO:0000256" key="7">
    <source>
        <dbReference type="ARBA" id="ARBA00043224"/>
    </source>
</evidence>
<evidence type="ECO:0000313" key="9">
    <source>
        <dbReference type="EMBL" id="RDB71847.1"/>
    </source>
</evidence>
<gene>
    <name evidence="9" type="ORF">C1876_00650</name>
    <name evidence="10" type="ORF">DMP09_02945</name>
</gene>
<dbReference type="RefSeq" id="WP_114544794.1">
    <property type="nucleotide sequence ID" value="NZ_PPTT01000001.1"/>
</dbReference>
<evidence type="ECO:0000256" key="5">
    <source>
        <dbReference type="ARBA" id="ARBA00037900"/>
    </source>
</evidence>
<keyword evidence="2" id="KW-0662">Pyridine nucleotide biosynthesis</keyword>
<comment type="caution">
    <text evidence="10">The sequence shown here is derived from an EMBL/GenBank/DDBJ whole genome shotgun (WGS) entry which is preliminary data.</text>
</comment>
<evidence type="ECO:0000256" key="6">
    <source>
        <dbReference type="ARBA" id="ARBA00039017"/>
    </source>
</evidence>
<keyword evidence="3" id="KW-0479">Metal-binding</keyword>
<dbReference type="AlphaFoldDB" id="A0A3N0J0Y1"/>
<dbReference type="EC" id="3.5.1.19" evidence="6"/>
<reference evidence="10" key="3">
    <citation type="journal article" date="2019" name="Microbiol. Resour. Announc.">
        <title>Draft Genome Sequences of Type Strains of Gordonibacter faecihominis, Paraeggerthella hongkongensis, Parvibacter caecicola,Slackia equolifaciens, Slackia faecicanis, and Slackia isoflavoniconvertens.</title>
        <authorList>
            <person name="Danylec N."/>
            <person name="Stoll D.A."/>
            <person name="Dotsch A."/>
            <person name="Huch M."/>
        </authorList>
    </citation>
    <scope>NUCLEOTIDE SEQUENCE</scope>
    <source>
        <strain evidence="10">DSM 16107</strain>
    </source>
</reference>
<dbReference type="EMBL" id="PPTT01000001">
    <property type="protein sequence ID" value="RDB71847.1"/>
    <property type="molecule type" value="Genomic_DNA"/>
</dbReference>
<protein>
    <recommendedName>
        <fullName evidence="6">nicotinamidase</fullName>
        <ecNumber evidence="6">3.5.1.19</ecNumber>
    </recommendedName>
    <alternativeName>
        <fullName evidence="7">Nicotinamide deamidase</fullName>
    </alternativeName>
</protein>